<comment type="subcellular location">
    <subcellularLocation>
        <location evidence="8">Cell inner membrane</location>
        <topology evidence="8">Multi-pass membrane protein</topology>
    </subcellularLocation>
    <subcellularLocation>
        <location evidence="1">Cell membrane</location>
        <topology evidence="1">Multi-pass membrane protein</topology>
    </subcellularLocation>
</comment>
<reference evidence="10 11" key="1">
    <citation type="submission" date="2018-10" db="EMBL/GenBank/DDBJ databases">
        <authorList>
            <person name="Chen W.-M."/>
        </authorList>
    </citation>
    <scope>NUCLEOTIDE SEQUENCE [LARGE SCALE GENOMIC DNA]</scope>
    <source>
        <strain evidence="10 11">THS-13</strain>
    </source>
</reference>
<dbReference type="NCBIfam" id="TIGR00710">
    <property type="entry name" value="efflux_Bcr_CflA"/>
    <property type="match status" value="1"/>
</dbReference>
<protein>
    <recommendedName>
        <fullName evidence="8">Bcr/CflA family efflux transporter</fullName>
    </recommendedName>
</protein>
<dbReference type="PANTHER" id="PTHR23502">
    <property type="entry name" value="MAJOR FACILITATOR SUPERFAMILY"/>
    <property type="match status" value="1"/>
</dbReference>
<feature type="transmembrane region" description="Helical" evidence="8">
    <location>
        <begin position="116"/>
        <end position="140"/>
    </location>
</feature>
<dbReference type="GO" id="GO:1990961">
    <property type="term" value="P:xenobiotic detoxification by transmembrane export across the plasma membrane"/>
    <property type="evidence" value="ECO:0007669"/>
    <property type="project" value="InterPro"/>
</dbReference>
<feature type="transmembrane region" description="Helical" evidence="8">
    <location>
        <begin position="326"/>
        <end position="348"/>
    </location>
</feature>
<dbReference type="PANTHER" id="PTHR23502:SF132">
    <property type="entry name" value="POLYAMINE TRANSPORTER 2-RELATED"/>
    <property type="match status" value="1"/>
</dbReference>
<dbReference type="SUPFAM" id="SSF103473">
    <property type="entry name" value="MFS general substrate transporter"/>
    <property type="match status" value="1"/>
</dbReference>
<comment type="caution">
    <text evidence="10">The sequence shown here is derived from an EMBL/GenBank/DDBJ whole genome shotgun (WGS) entry which is preliminary data.</text>
</comment>
<gene>
    <name evidence="10" type="ORF">ED208_12210</name>
</gene>
<dbReference type="PROSITE" id="PS50850">
    <property type="entry name" value="MFS"/>
    <property type="match status" value="1"/>
</dbReference>
<keyword evidence="3 8" id="KW-0813">Transport</keyword>
<evidence type="ECO:0000256" key="8">
    <source>
        <dbReference type="RuleBase" id="RU365088"/>
    </source>
</evidence>
<dbReference type="EMBL" id="RJVO01000005">
    <property type="protein sequence ID" value="ROH89165.1"/>
    <property type="molecule type" value="Genomic_DNA"/>
</dbReference>
<keyword evidence="5 8" id="KW-0812">Transmembrane</keyword>
<feature type="transmembrane region" description="Helical" evidence="8">
    <location>
        <begin position="27"/>
        <end position="47"/>
    </location>
</feature>
<evidence type="ECO:0000313" key="10">
    <source>
        <dbReference type="EMBL" id="ROH89165.1"/>
    </source>
</evidence>
<feature type="transmembrane region" description="Helical" evidence="8">
    <location>
        <begin position="59"/>
        <end position="77"/>
    </location>
</feature>
<dbReference type="FunCoup" id="A0A3N0V8Y2">
    <property type="interactions" value="337"/>
</dbReference>
<dbReference type="CDD" id="cd17320">
    <property type="entry name" value="MFS_MdfA_MDR_like"/>
    <property type="match status" value="1"/>
</dbReference>
<feature type="transmembrane region" description="Helical" evidence="8">
    <location>
        <begin position="354"/>
        <end position="376"/>
    </location>
</feature>
<evidence type="ECO:0000256" key="4">
    <source>
        <dbReference type="ARBA" id="ARBA00022475"/>
    </source>
</evidence>
<keyword evidence="4" id="KW-1003">Cell membrane</keyword>
<dbReference type="GO" id="GO:0015385">
    <property type="term" value="F:sodium:proton antiporter activity"/>
    <property type="evidence" value="ECO:0007669"/>
    <property type="project" value="TreeGrafter"/>
</dbReference>
<evidence type="ECO:0000256" key="7">
    <source>
        <dbReference type="ARBA" id="ARBA00023136"/>
    </source>
</evidence>
<feature type="transmembrane region" description="Helical" evidence="8">
    <location>
        <begin position="291"/>
        <end position="314"/>
    </location>
</feature>
<feature type="transmembrane region" description="Helical" evidence="8">
    <location>
        <begin position="199"/>
        <end position="221"/>
    </location>
</feature>
<evidence type="ECO:0000256" key="2">
    <source>
        <dbReference type="ARBA" id="ARBA00006236"/>
    </source>
</evidence>
<dbReference type="InterPro" id="IPR004812">
    <property type="entry name" value="Efflux_drug-R_Bcr/CmlA"/>
</dbReference>
<proteinExistence type="inferred from homology"/>
<dbReference type="AlphaFoldDB" id="A0A3N0V8Y2"/>
<accession>A0A3N0V8Y2</accession>
<dbReference type="InterPro" id="IPR020846">
    <property type="entry name" value="MFS_dom"/>
</dbReference>
<dbReference type="InterPro" id="IPR011701">
    <property type="entry name" value="MFS"/>
</dbReference>
<evidence type="ECO:0000313" key="11">
    <source>
        <dbReference type="Proteomes" id="UP000282106"/>
    </source>
</evidence>
<keyword evidence="11" id="KW-1185">Reference proteome</keyword>
<dbReference type="Proteomes" id="UP000282106">
    <property type="component" value="Unassembled WGS sequence"/>
</dbReference>
<dbReference type="Pfam" id="PF07690">
    <property type="entry name" value="MFS_1"/>
    <property type="match status" value="1"/>
</dbReference>
<name>A0A3N0V8Y2_9GAMM</name>
<feature type="transmembrane region" description="Helical" evidence="8">
    <location>
        <begin position="233"/>
        <end position="253"/>
    </location>
</feature>
<sequence>MLGPFSIDTFFPAFRAMGADFGVSAAAMQQTISVYLIAYAGMSLFHGPISDAYGRRRPIIAFTLLFALASAGCALAPSFHGLLAFRALQGVAAGAGLIVGRAIIRDRFAGPDAQRLMSHITLIFGVAPALAPVVGGWLLGLGGWRSLFALLAAFSVLVALWCLLALPETHPAKARSPFAARPLARLYGRMLRDRLTRRLILATMFNFGALFLYIASAPALILDVLQLNERQFAWLFVPAIGGMMTGALLSGRLAGRRTPIQTVGLAYRLMALGTVVNLGVALLLAPGLPWTVLPIGLVGIGISCAFPTLALLLLDRYPDHRGAASSLQAFFMLLFNAMTAGLLAPLLAHHPLALAGAAAALSLLGFMVWRMALGLLPPA</sequence>
<dbReference type="Gene3D" id="1.20.1720.10">
    <property type="entry name" value="Multidrug resistance protein D"/>
    <property type="match status" value="1"/>
</dbReference>
<keyword evidence="6 8" id="KW-1133">Transmembrane helix</keyword>
<evidence type="ECO:0000256" key="5">
    <source>
        <dbReference type="ARBA" id="ARBA00022692"/>
    </source>
</evidence>
<dbReference type="InterPro" id="IPR036259">
    <property type="entry name" value="MFS_trans_sf"/>
</dbReference>
<keyword evidence="7 8" id="KW-0472">Membrane</keyword>
<evidence type="ECO:0000256" key="3">
    <source>
        <dbReference type="ARBA" id="ARBA00022448"/>
    </source>
</evidence>
<dbReference type="GO" id="GO:0005886">
    <property type="term" value="C:plasma membrane"/>
    <property type="evidence" value="ECO:0007669"/>
    <property type="project" value="UniProtKB-SubCell"/>
</dbReference>
<organism evidence="10 11">
    <name type="scientific">Stagnimonas aquatica</name>
    <dbReference type="NCBI Taxonomy" id="2689987"/>
    <lineage>
        <taxon>Bacteria</taxon>
        <taxon>Pseudomonadati</taxon>
        <taxon>Pseudomonadota</taxon>
        <taxon>Gammaproteobacteria</taxon>
        <taxon>Nevskiales</taxon>
        <taxon>Nevskiaceae</taxon>
        <taxon>Stagnimonas</taxon>
    </lineage>
</organism>
<feature type="transmembrane region" description="Helical" evidence="8">
    <location>
        <begin position="83"/>
        <end position="104"/>
    </location>
</feature>
<feature type="transmembrane region" description="Helical" evidence="8">
    <location>
        <begin position="265"/>
        <end position="285"/>
    </location>
</feature>
<evidence type="ECO:0000259" key="9">
    <source>
        <dbReference type="PROSITE" id="PS50850"/>
    </source>
</evidence>
<evidence type="ECO:0000256" key="1">
    <source>
        <dbReference type="ARBA" id="ARBA00004651"/>
    </source>
</evidence>
<feature type="transmembrane region" description="Helical" evidence="8">
    <location>
        <begin position="146"/>
        <end position="166"/>
    </location>
</feature>
<evidence type="ECO:0000256" key="6">
    <source>
        <dbReference type="ARBA" id="ARBA00022989"/>
    </source>
</evidence>
<feature type="domain" description="Major facilitator superfamily (MFS) profile" evidence="9">
    <location>
        <begin position="1"/>
        <end position="379"/>
    </location>
</feature>
<dbReference type="GO" id="GO:0042910">
    <property type="term" value="F:xenobiotic transmembrane transporter activity"/>
    <property type="evidence" value="ECO:0007669"/>
    <property type="project" value="InterPro"/>
</dbReference>
<comment type="similarity">
    <text evidence="2 8">Belongs to the major facilitator superfamily. Bcr/CmlA family.</text>
</comment>
<keyword evidence="8" id="KW-0997">Cell inner membrane</keyword>
<dbReference type="InParanoid" id="A0A3N0V8Y2"/>
<comment type="caution">
    <text evidence="8">Lacks conserved residue(s) required for the propagation of feature annotation.</text>
</comment>